<proteinExistence type="predicted"/>
<evidence type="ECO:0000313" key="1">
    <source>
        <dbReference type="EMBL" id="MBB3905313.1"/>
    </source>
</evidence>
<gene>
    <name evidence="1" type="ORF">GGR33_004846</name>
</gene>
<dbReference type="AlphaFoldDB" id="A0A7W6F998"/>
<comment type="caution">
    <text evidence="1">The sequence shown here is derived from an EMBL/GenBank/DDBJ whole genome shotgun (WGS) entry which is preliminary data.</text>
</comment>
<accession>A0A7W6F998</accession>
<dbReference type="RefSeq" id="WP_183512415.1">
    <property type="nucleotide sequence ID" value="NZ_JACIDN010000011.1"/>
</dbReference>
<reference evidence="1 2" key="1">
    <citation type="submission" date="2020-08" db="EMBL/GenBank/DDBJ databases">
        <title>Genomic Encyclopedia of Type Strains, Phase IV (KMG-IV): sequencing the most valuable type-strain genomes for metagenomic binning, comparative biology and taxonomic classification.</title>
        <authorList>
            <person name="Goeker M."/>
        </authorList>
    </citation>
    <scope>NUCLEOTIDE SEQUENCE [LARGE SCALE GENOMIC DNA]</scope>
    <source>
        <strain evidence="1 2">DSM 24105</strain>
    </source>
</reference>
<organism evidence="1 2">
    <name type="scientific">Methylobacterium brachythecii</name>
    <dbReference type="NCBI Taxonomy" id="1176177"/>
    <lineage>
        <taxon>Bacteria</taxon>
        <taxon>Pseudomonadati</taxon>
        <taxon>Pseudomonadota</taxon>
        <taxon>Alphaproteobacteria</taxon>
        <taxon>Hyphomicrobiales</taxon>
        <taxon>Methylobacteriaceae</taxon>
        <taxon>Methylobacterium</taxon>
    </lineage>
</organism>
<dbReference type="EMBL" id="JACIDN010000011">
    <property type="protein sequence ID" value="MBB3905313.1"/>
    <property type="molecule type" value="Genomic_DNA"/>
</dbReference>
<sequence length="75" mass="8049">MDDRLDRIIAEQAAQRRLLEALISALAPDETPAEKSLLEALGELTQTVDDQTGVLTSVHSTVSRLAPAPRVSEPA</sequence>
<protein>
    <submittedName>
        <fullName evidence="1">Uncharacterized protein</fullName>
    </submittedName>
</protein>
<evidence type="ECO:0000313" key="2">
    <source>
        <dbReference type="Proteomes" id="UP000517759"/>
    </source>
</evidence>
<dbReference type="Proteomes" id="UP000517759">
    <property type="component" value="Unassembled WGS sequence"/>
</dbReference>
<name>A0A7W6F998_9HYPH</name>